<evidence type="ECO:0000313" key="1">
    <source>
        <dbReference type="EMBL" id="GAH76862.1"/>
    </source>
</evidence>
<name>X1I569_9ZZZZ</name>
<accession>X1I569</accession>
<comment type="caution">
    <text evidence="1">The sequence shown here is derived from an EMBL/GenBank/DDBJ whole genome shotgun (WGS) entry which is preliminary data.</text>
</comment>
<gene>
    <name evidence="1" type="ORF">S03H2_67573</name>
</gene>
<reference evidence="1" key="1">
    <citation type="journal article" date="2014" name="Front. Microbiol.">
        <title>High frequency of phylogenetically diverse reductive dehalogenase-homologous genes in deep subseafloor sedimentary metagenomes.</title>
        <authorList>
            <person name="Kawai M."/>
            <person name="Futagami T."/>
            <person name="Toyoda A."/>
            <person name="Takaki Y."/>
            <person name="Nishi S."/>
            <person name="Hori S."/>
            <person name="Arai W."/>
            <person name="Tsubouchi T."/>
            <person name="Morono Y."/>
            <person name="Uchiyama I."/>
            <person name="Ito T."/>
            <person name="Fujiyama A."/>
            <person name="Inagaki F."/>
            <person name="Takami H."/>
        </authorList>
    </citation>
    <scope>NUCLEOTIDE SEQUENCE</scope>
    <source>
        <strain evidence="1">Expedition CK06-06</strain>
    </source>
</reference>
<dbReference type="AlphaFoldDB" id="X1I569"/>
<protein>
    <submittedName>
        <fullName evidence="1">Uncharacterized protein</fullName>
    </submittedName>
</protein>
<sequence length="78" mass="9622">MFRINSKFFYFSKRHIKENEVIDKYGSMFIPNKIDFLTKEDFKSFLLIKNNKHWEGIHRQGNMITQDMDKLKKHSKYF</sequence>
<proteinExistence type="predicted"/>
<organism evidence="1">
    <name type="scientific">marine sediment metagenome</name>
    <dbReference type="NCBI Taxonomy" id="412755"/>
    <lineage>
        <taxon>unclassified sequences</taxon>
        <taxon>metagenomes</taxon>
        <taxon>ecological metagenomes</taxon>
    </lineage>
</organism>
<dbReference type="EMBL" id="BARU01044266">
    <property type="protein sequence ID" value="GAH76862.1"/>
    <property type="molecule type" value="Genomic_DNA"/>
</dbReference>